<evidence type="ECO:0000313" key="4">
    <source>
        <dbReference type="Proteomes" id="UP000010471"/>
    </source>
</evidence>
<dbReference type="Proteomes" id="UP000010471">
    <property type="component" value="Chromosome"/>
</dbReference>
<dbReference type="OrthoDB" id="444941at2"/>
<keyword evidence="1" id="KW-1133">Transmembrane helix</keyword>
<dbReference type="InterPro" id="IPR007890">
    <property type="entry name" value="CHASE2"/>
</dbReference>
<dbReference type="KEGG" id="mic:Mic7113_1930"/>
<dbReference type="STRING" id="1173027.Mic7113_1930"/>
<reference evidence="3 4" key="1">
    <citation type="submission" date="2012-06" db="EMBL/GenBank/DDBJ databases">
        <title>Finished chromosome of genome of Microcoleus sp. PCC 7113.</title>
        <authorList>
            <consortium name="US DOE Joint Genome Institute"/>
            <person name="Gugger M."/>
            <person name="Coursin T."/>
            <person name="Rippka R."/>
            <person name="Tandeau De Marsac N."/>
            <person name="Huntemann M."/>
            <person name="Wei C.-L."/>
            <person name="Han J."/>
            <person name="Detter J.C."/>
            <person name="Han C."/>
            <person name="Tapia R."/>
            <person name="Chen A."/>
            <person name="Kyrpides N."/>
            <person name="Mavromatis K."/>
            <person name="Markowitz V."/>
            <person name="Szeto E."/>
            <person name="Ivanova N."/>
            <person name="Pagani I."/>
            <person name="Pati A."/>
            <person name="Goodwin L."/>
            <person name="Nordberg H.P."/>
            <person name="Cantor M.N."/>
            <person name="Hua S.X."/>
            <person name="Woyke T."/>
            <person name="Kerfeld C.A."/>
        </authorList>
    </citation>
    <scope>NUCLEOTIDE SEQUENCE [LARGE SCALE GENOMIC DNA]</scope>
    <source>
        <strain evidence="3 4">PCC 7113</strain>
    </source>
</reference>
<proteinExistence type="predicted"/>
<gene>
    <name evidence="3" type="ORF">Mic7113_1930</name>
</gene>
<sequence length="853" mass="96362">MSQSAAVFYLKVQRIEQFCLFELSWGQGQQLNVTLPYPETLTTLYEEWRTDYLNFYQTSLRGRVAENGTIAPPPVDWHAKLVQSEAKLLYEFHHWLRQGELFDIRSTIAQSVSEGNRNSYQDGRNAEGEKAQNSPFVEVFLTCNPLDLARLPWEAWEIGTEFARPSQIRIVRMPPNIHEKAIQPQSRRRRTRILAILGDDTGLDFKADKEAVRSLKSIADVHFVGWQPGQDVGELKAQIIETIADEQGWDVLLFAGHSNEADLIGGKLGIAPGFSLFLNEIEQSLLLAKERGLQFALFNSCNGLDIANALISLGLSQVAIMREPIHNNVAQEFLLRFLQRLAQYKDVHEAMLTACQYLKLDKHLTYPSAYLIPSLFRHPDAPQFRLKPFGIKEILTRWLPTPKEAIALTAFVLLSWQLPIQGNLLERRVLVQAMYRQLTHQVPTPKPPPVLLVQIDDDSLQKAKIPYPAVPMDRRYLAQLVDKAAALKAKVVGVDYLLDRPQTQKENDVKLAQSLRSAVEQQGTWFVFATTPNDTGGWFEVLPELAQPNWSLQGDILVLGNHLKHLTLVPMQKSDPRRIPFSYLLALASRLNTSSSQKLPQPQLQSTNDLHSTLSTYAYKTTGKDYRDVFSPKARLHPITNFAYLLRQMWMHPIIDFSIPPDHVYQPLPAWKFLESSATSLPQHPNHQPVVMIAPGGYSEAGVTELGEDNFPMPPALGYWHSQANPGSGREKFTGGEAHAYMIHHFLNQRLVVPIPDLWLLGLAALLGKGAVLALEGNKGGSRQRKEKYRLFVFPSGRSKWMLVMASATAIYGLVSLQLYITAEVLLPLVVPTATFWTYILLAQLERKKHVKV</sequence>
<feature type="transmembrane region" description="Helical" evidence="1">
    <location>
        <begin position="799"/>
        <end position="819"/>
    </location>
</feature>
<dbReference type="SMART" id="SM01080">
    <property type="entry name" value="CHASE2"/>
    <property type="match status" value="1"/>
</dbReference>
<keyword evidence="1" id="KW-0812">Transmembrane</keyword>
<dbReference type="eggNOG" id="COG4252">
    <property type="taxonomic scope" value="Bacteria"/>
</dbReference>
<dbReference type="HOGENOM" id="CLU_338568_0_0_3"/>
<protein>
    <submittedName>
        <fullName evidence="3">CHASE2 domain protein</fullName>
    </submittedName>
</protein>
<feature type="domain" description="CHASE2" evidence="2">
    <location>
        <begin position="431"/>
        <end position="775"/>
    </location>
</feature>
<keyword evidence="1" id="KW-0472">Membrane</keyword>
<dbReference type="eggNOG" id="COG0622">
    <property type="taxonomic scope" value="Bacteria"/>
</dbReference>
<evidence type="ECO:0000256" key="1">
    <source>
        <dbReference type="SAM" id="Phobius"/>
    </source>
</evidence>
<evidence type="ECO:0000313" key="3">
    <source>
        <dbReference type="EMBL" id="AFZ17783.1"/>
    </source>
</evidence>
<accession>K9WC22</accession>
<name>K9WC22_9CYAN</name>
<dbReference type="EMBL" id="CP003630">
    <property type="protein sequence ID" value="AFZ17783.1"/>
    <property type="molecule type" value="Genomic_DNA"/>
</dbReference>
<evidence type="ECO:0000259" key="2">
    <source>
        <dbReference type="SMART" id="SM01080"/>
    </source>
</evidence>
<feature type="transmembrane region" description="Helical" evidence="1">
    <location>
        <begin position="825"/>
        <end position="842"/>
    </location>
</feature>
<dbReference type="RefSeq" id="WP_015181935.1">
    <property type="nucleotide sequence ID" value="NC_019738.1"/>
</dbReference>
<feature type="transmembrane region" description="Helical" evidence="1">
    <location>
        <begin position="758"/>
        <end position="778"/>
    </location>
</feature>
<dbReference type="Pfam" id="PF05226">
    <property type="entry name" value="CHASE2"/>
    <property type="match status" value="1"/>
</dbReference>
<dbReference type="AlphaFoldDB" id="K9WC22"/>
<organism evidence="3 4">
    <name type="scientific">Allocoleopsis franciscana PCC 7113</name>
    <dbReference type="NCBI Taxonomy" id="1173027"/>
    <lineage>
        <taxon>Bacteria</taxon>
        <taxon>Bacillati</taxon>
        <taxon>Cyanobacteriota</taxon>
        <taxon>Cyanophyceae</taxon>
        <taxon>Coleofasciculales</taxon>
        <taxon>Coleofasciculaceae</taxon>
        <taxon>Allocoleopsis</taxon>
        <taxon>Allocoleopsis franciscana</taxon>
    </lineage>
</organism>
<keyword evidence="4" id="KW-1185">Reference proteome</keyword>
<dbReference type="PATRIC" id="fig|1173027.3.peg.2135"/>